<feature type="transmembrane region" description="Helical" evidence="8">
    <location>
        <begin position="169"/>
        <end position="192"/>
    </location>
</feature>
<dbReference type="InterPro" id="IPR013525">
    <property type="entry name" value="ABC2_TM"/>
</dbReference>
<dbReference type="STRING" id="1312852.EG19_02520"/>
<dbReference type="OrthoDB" id="9776218at2"/>
<comment type="similarity">
    <text evidence="2 8">Belongs to the ABC-2 integral membrane protein family.</text>
</comment>
<feature type="transmembrane region" description="Helical" evidence="8">
    <location>
        <begin position="218"/>
        <end position="242"/>
    </location>
</feature>
<evidence type="ECO:0000313" key="10">
    <source>
        <dbReference type="EMBL" id="KDA53867.1"/>
    </source>
</evidence>
<sequence length="364" mass="40451">MRAILALMRKELLQLKRDRKILPILFLAPIFQLIILGYAATTDVKLVELGLCDLDRSSESRALLERFTASRYFALVAVVSDQRQLDGLVAAGKVKLALTIPEGYGAARLRGEPVAVQLLVDGSDATTGTVGLAYAQGVLLQVNREARLQPIIEVRPKVLYNPDLLSRNFMVPGVLAMIIMVTTMMLASMALVKERELGSWEQLLVTPLLPRQIILGKLVPYALVGFVEILTALPVVVFYFHVPLRSSVWLLLLLCVPFVLATLGLGLLVSTLAETQQQAMMLAAFVFMLPQIYLSGFIFPIENMPRFFQMLTYAVPLRYFVTILRGVFLKGVGLEVLWPQVLALVVVDGVILLVARMRFRRSLS</sequence>
<organism evidence="10 11">
    <name type="scientific">Thermoanaerobaculum aquaticum</name>
    <dbReference type="NCBI Taxonomy" id="1312852"/>
    <lineage>
        <taxon>Bacteria</taxon>
        <taxon>Pseudomonadati</taxon>
        <taxon>Acidobacteriota</taxon>
        <taxon>Thermoanaerobaculia</taxon>
        <taxon>Thermoanaerobaculales</taxon>
        <taxon>Thermoanaerobaculaceae</taxon>
        <taxon>Thermoanaerobaculum</taxon>
    </lineage>
</organism>
<evidence type="ECO:0000256" key="3">
    <source>
        <dbReference type="ARBA" id="ARBA00022448"/>
    </source>
</evidence>
<dbReference type="PANTHER" id="PTHR30294">
    <property type="entry name" value="MEMBRANE COMPONENT OF ABC TRANSPORTER YHHJ-RELATED"/>
    <property type="match status" value="1"/>
</dbReference>
<evidence type="ECO:0000256" key="2">
    <source>
        <dbReference type="ARBA" id="ARBA00007783"/>
    </source>
</evidence>
<evidence type="ECO:0000259" key="9">
    <source>
        <dbReference type="PROSITE" id="PS51012"/>
    </source>
</evidence>
<evidence type="ECO:0000256" key="5">
    <source>
        <dbReference type="ARBA" id="ARBA00022692"/>
    </source>
</evidence>
<keyword evidence="3 8" id="KW-0813">Transport</keyword>
<dbReference type="Gene3D" id="3.40.1710.10">
    <property type="entry name" value="abc type-2 transporter like domain"/>
    <property type="match status" value="1"/>
</dbReference>
<gene>
    <name evidence="10" type="ORF">EG19_02520</name>
</gene>
<evidence type="ECO:0000256" key="4">
    <source>
        <dbReference type="ARBA" id="ARBA00022475"/>
    </source>
</evidence>
<dbReference type="Proteomes" id="UP000027284">
    <property type="component" value="Unassembled WGS sequence"/>
</dbReference>
<evidence type="ECO:0000256" key="1">
    <source>
        <dbReference type="ARBA" id="ARBA00004651"/>
    </source>
</evidence>
<dbReference type="InterPro" id="IPR047817">
    <property type="entry name" value="ABC2_TM_bact-type"/>
</dbReference>
<dbReference type="AlphaFoldDB" id="A0A062XMT0"/>
<comment type="subcellular location">
    <subcellularLocation>
        <location evidence="1 8">Cell membrane</location>
        <topology evidence="1 8">Multi-pass membrane protein</topology>
    </subcellularLocation>
</comment>
<feature type="transmembrane region" description="Helical" evidence="8">
    <location>
        <begin position="248"/>
        <end position="269"/>
    </location>
</feature>
<feature type="domain" description="ABC transmembrane type-2" evidence="9">
    <location>
        <begin position="136"/>
        <end position="362"/>
    </location>
</feature>
<dbReference type="InterPro" id="IPR051449">
    <property type="entry name" value="ABC-2_transporter_component"/>
</dbReference>
<dbReference type="GO" id="GO:0140359">
    <property type="term" value="F:ABC-type transporter activity"/>
    <property type="evidence" value="ECO:0007669"/>
    <property type="project" value="InterPro"/>
</dbReference>
<dbReference type="RefSeq" id="WP_038048834.1">
    <property type="nucleotide sequence ID" value="NZ_JMFG01000016.1"/>
</dbReference>
<keyword evidence="5 8" id="KW-0812">Transmembrane</keyword>
<dbReference type="GO" id="GO:0043190">
    <property type="term" value="C:ATP-binding cassette (ABC) transporter complex"/>
    <property type="evidence" value="ECO:0007669"/>
    <property type="project" value="InterPro"/>
</dbReference>
<keyword evidence="11" id="KW-1185">Reference proteome</keyword>
<evidence type="ECO:0000313" key="11">
    <source>
        <dbReference type="Proteomes" id="UP000027284"/>
    </source>
</evidence>
<feature type="transmembrane region" description="Helical" evidence="8">
    <location>
        <begin position="337"/>
        <end position="355"/>
    </location>
</feature>
<evidence type="ECO:0000256" key="7">
    <source>
        <dbReference type="ARBA" id="ARBA00023136"/>
    </source>
</evidence>
<protein>
    <recommendedName>
        <fullName evidence="8">Transport permease protein</fullName>
    </recommendedName>
</protein>
<keyword evidence="4 8" id="KW-1003">Cell membrane</keyword>
<keyword evidence="6 8" id="KW-1133">Transmembrane helix</keyword>
<dbReference type="InterPro" id="IPR000412">
    <property type="entry name" value="ABC_2_transport"/>
</dbReference>
<evidence type="ECO:0000256" key="6">
    <source>
        <dbReference type="ARBA" id="ARBA00022989"/>
    </source>
</evidence>
<dbReference type="PROSITE" id="PS51012">
    <property type="entry name" value="ABC_TM2"/>
    <property type="match status" value="1"/>
</dbReference>
<name>A0A062XMT0_9BACT</name>
<dbReference type="PANTHER" id="PTHR30294:SF29">
    <property type="entry name" value="MULTIDRUG ABC TRANSPORTER PERMEASE YBHS-RELATED"/>
    <property type="match status" value="1"/>
</dbReference>
<reference evidence="10 11" key="1">
    <citation type="submission" date="2014-04" db="EMBL/GenBank/DDBJ databases">
        <title>The Genome Sequence of Thermoanaerobaculum aquaticum MP-01, The First Cultivated Group 23 Acidobacterium.</title>
        <authorList>
            <person name="Stamps B.W."/>
            <person name="Losey N.A."/>
            <person name="Lawson P.A."/>
            <person name="Stevenson B.S."/>
        </authorList>
    </citation>
    <scope>NUCLEOTIDE SEQUENCE [LARGE SCALE GENOMIC DNA]</scope>
    <source>
        <strain evidence="10 11">MP-01</strain>
    </source>
</reference>
<feature type="transmembrane region" description="Helical" evidence="8">
    <location>
        <begin position="281"/>
        <end position="301"/>
    </location>
</feature>
<keyword evidence="7 8" id="KW-0472">Membrane</keyword>
<evidence type="ECO:0000256" key="8">
    <source>
        <dbReference type="RuleBase" id="RU361157"/>
    </source>
</evidence>
<comment type="caution">
    <text evidence="10">The sequence shown here is derived from an EMBL/GenBank/DDBJ whole genome shotgun (WGS) entry which is preliminary data.</text>
</comment>
<dbReference type="Pfam" id="PF12698">
    <property type="entry name" value="ABC2_membrane_3"/>
    <property type="match status" value="1"/>
</dbReference>
<proteinExistence type="inferred from homology"/>
<dbReference type="PRINTS" id="PR00164">
    <property type="entry name" value="ABC2TRNSPORT"/>
</dbReference>
<dbReference type="EMBL" id="JMFG01000016">
    <property type="protein sequence ID" value="KDA53867.1"/>
    <property type="molecule type" value="Genomic_DNA"/>
</dbReference>
<accession>A0A062XMT0</accession>
<feature type="transmembrane region" description="Helical" evidence="8">
    <location>
        <begin position="21"/>
        <end position="40"/>
    </location>
</feature>